<dbReference type="InterPro" id="IPR003660">
    <property type="entry name" value="HAMP_dom"/>
</dbReference>
<feature type="domain" description="HAMP" evidence="12">
    <location>
        <begin position="237"/>
        <end position="289"/>
    </location>
</feature>
<dbReference type="RefSeq" id="WP_017742268.1">
    <property type="nucleotide sequence ID" value="NZ_KQ976354.1"/>
</dbReference>
<keyword evidence="11" id="KW-0812">Transmembrane</keyword>
<dbReference type="InterPro" id="IPR009056">
    <property type="entry name" value="Cyt_c-like_dom"/>
</dbReference>
<dbReference type="PROSITE" id="PS50885">
    <property type="entry name" value="HAMP"/>
    <property type="match status" value="1"/>
</dbReference>
<name>A0A139XG01_9CYAN</name>
<keyword evidence="6 10" id="KW-0479">Metal-binding</keyword>
<evidence type="ECO:0000256" key="7">
    <source>
        <dbReference type="ARBA" id="ARBA00022777"/>
    </source>
</evidence>
<evidence type="ECO:0000256" key="11">
    <source>
        <dbReference type="SAM" id="Phobius"/>
    </source>
</evidence>
<sequence length="296" mass="33310">MKIETKINILFTIVFVLGIIISGIVSSKLLQENAQQQVTAKAQMLMEVMNSVRNYTNNRINPLLESRLQTEAAFIPETVPAFSAIQVFEDLRHHPAYKNFFYKEATLNPTNLRDKADIFEVDLVKKFRKNSGTKEILGYRQFPEGENFFIARPLAVTQQSCLQCHSTPESAPKSQIASYGSVNGFGWKLNEIIAAQVVYVPVTQILDSAQRSAYVLMAALIIIFATIFFLTNLLLRKTIIQRLKKIAKVAEKVSTGDMDSDFGKQSNDEIGALAVAFNRMKKSLEIALKMLNQTTY</sequence>
<evidence type="ECO:0000256" key="5">
    <source>
        <dbReference type="ARBA" id="ARBA00022679"/>
    </source>
</evidence>
<keyword evidence="8 10" id="KW-0408">Iron</keyword>
<dbReference type="PANTHER" id="PTHR45528">
    <property type="entry name" value="SENSOR HISTIDINE KINASE CPXA"/>
    <property type="match status" value="1"/>
</dbReference>
<dbReference type="GO" id="GO:0046872">
    <property type="term" value="F:metal ion binding"/>
    <property type="evidence" value="ECO:0007669"/>
    <property type="project" value="UniProtKB-KW"/>
</dbReference>
<keyword evidence="11" id="KW-1133">Transmembrane helix</keyword>
<keyword evidence="10" id="KW-0349">Heme</keyword>
<dbReference type="STRING" id="128403.WA1_00115"/>
<evidence type="ECO:0000313" key="15">
    <source>
        <dbReference type="Proteomes" id="UP000076925"/>
    </source>
</evidence>
<comment type="subcellular location">
    <subcellularLocation>
        <location evidence="2">Membrane</location>
        <topology evidence="2">Multi-pass membrane protein</topology>
    </subcellularLocation>
</comment>
<dbReference type="OrthoDB" id="114218at2"/>
<evidence type="ECO:0000256" key="8">
    <source>
        <dbReference type="ARBA" id="ARBA00023004"/>
    </source>
</evidence>
<keyword evidence="4" id="KW-0597">Phosphoprotein</keyword>
<organism evidence="14 15">
    <name type="scientific">Scytonema hofmannii PCC 7110</name>
    <dbReference type="NCBI Taxonomy" id="128403"/>
    <lineage>
        <taxon>Bacteria</taxon>
        <taxon>Bacillati</taxon>
        <taxon>Cyanobacteriota</taxon>
        <taxon>Cyanophyceae</taxon>
        <taxon>Nostocales</taxon>
        <taxon>Scytonemataceae</taxon>
        <taxon>Scytonema</taxon>
    </lineage>
</organism>
<comment type="caution">
    <text evidence="14">The sequence shown here is derived from an EMBL/GenBank/DDBJ whole genome shotgun (WGS) entry which is preliminary data.</text>
</comment>
<dbReference type="CDD" id="cd06225">
    <property type="entry name" value="HAMP"/>
    <property type="match status" value="1"/>
</dbReference>
<dbReference type="GO" id="GO:0016020">
    <property type="term" value="C:membrane"/>
    <property type="evidence" value="ECO:0007669"/>
    <property type="project" value="UniProtKB-SubCell"/>
</dbReference>
<dbReference type="GO" id="GO:0020037">
    <property type="term" value="F:heme binding"/>
    <property type="evidence" value="ECO:0007669"/>
    <property type="project" value="InterPro"/>
</dbReference>
<evidence type="ECO:0000256" key="3">
    <source>
        <dbReference type="ARBA" id="ARBA00012438"/>
    </source>
</evidence>
<keyword evidence="7 14" id="KW-0418">Kinase</keyword>
<keyword evidence="9 11" id="KW-0472">Membrane</keyword>
<dbReference type="InterPro" id="IPR050398">
    <property type="entry name" value="HssS/ArlS-like"/>
</dbReference>
<keyword evidence="5" id="KW-0808">Transferase</keyword>
<evidence type="ECO:0000256" key="10">
    <source>
        <dbReference type="PROSITE-ProRule" id="PRU00433"/>
    </source>
</evidence>
<dbReference type="EMBL" id="ANNX02000012">
    <property type="protein sequence ID" value="KYC43617.1"/>
    <property type="molecule type" value="Genomic_DNA"/>
</dbReference>
<evidence type="ECO:0000256" key="1">
    <source>
        <dbReference type="ARBA" id="ARBA00000085"/>
    </source>
</evidence>
<dbReference type="SMART" id="SM00304">
    <property type="entry name" value="HAMP"/>
    <property type="match status" value="1"/>
</dbReference>
<reference evidence="14 15" key="1">
    <citation type="journal article" date="2013" name="Genome Biol. Evol.">
        <title>Genomes of Stigonematalean cyanobacteria (subsection V) and the evolution of oxygenic photosynthesis from prokaryotes to plastids.</title>
        <authorList>
            <person name="Dagan T."/>
            <person name="Roettger M."/>
            <person name="Stucken K."/>
            <person name="Landan G."/>
            <person name="Koch R."/>
            <person name="Major P."/>
            <person name="Gould S.B."/>
            <person name="Goremykin V.V."/>
            <person name="Rippka R."/>
            <person name="Tandeau de Marsac N."/>
            <person name="Gugger M."/>
            <person name="Lockhart P.J."/>
            <person name="Allen J.F."/>
            <person name="Brune I."/>
            <person name="Maus I."/>
            <person name="Puhler A."/>
            <person name="Martin W.F."/>
        </authorList>
    </citation>
    <scope>NUCLEOTIDE SEQUENCE [LARGE SCALE GENOMIC DNA]</scope>
    <source>
        <strain evidence="14 15">PCC 7110</strain>
    </source>
</reference>
<feature type="transmembrane region" description="Helical" evidence="11">
    <location>
        <begin position="7"/>
        <end position="25"/>
    </location>
</feature>
<accession>A0A139XG01</accession>
<dbReference type="Pfam" id="PF11845">
    <property type="entry name" value="Tll0287-like"/>
    <property type="match status" value="1"/>
</dbReference>
<evidence type="ECO:0000256" key="4">
    <source>
        <dbReference type="ARBA" id="ARBA00022553"/>
    </source>
</evidence>
<feature type="domain" description="Cytochrome c" evidence="13">
    <location>
        <begin position="140"/>
        <end position="281"/>
    </location>
</feature>
<dbReference type="Pfam" id="PF00672">
    <property type="entry name" value="HAMP"/>
    <property type="match status" value="1"/>
</dbReference>
<proteinExistence type="predicted"/>
<evidence type="ECO:0000313" key="14">
    <source>
        <dbReference type="EMBL" id="KYC43617.1"/>
    </source>
</evidence>
<dbReference type="EC" id="2.7.13.3" evidence="3"/>
<evidence type="ECO:0000256" key="6">
    <source>
        <dbReference type="ARBA" id="ARBA00022723"/>
    </source>
</evidence>
<dbReference type="GO" id="GO:0007165">
    <property type="term" value="P:signal transduction"/>
    <property type="evidence" value="ECO:0007669"/>
    <property type="project" value="InterPro"/>
</dbReference>
<protein>
    <recommendedName>
        <fullName evidence="3">histidine kinase</fullName>
        <ecNumber evidence="3">2.7.13.3</ecNumber>
    </recommendedName>
</protein>
<dbReference type="GO" id="GO:0009055">
    <property type="term" value="F:electron transfer activity"/>
    <property type="evidence" value="ECO:0007669"/>
    <property type="project" value="InterPro"/>
</dbReference>
<comment type="catalytic activity">
    <reaction evidence="1">
        <text>ATP + protein L-histidine = ADP + protein N-phospho-L-histidine.</text>
        <dbReference type="EC" id="2.7.13.3"/>
    </reaction>
</comment>
<dbReference type="Proteomes" id="UP000076925">
    <property type="component" value="Unassembled WGS sequence"/>
</dbReference>
<dbReference type="SUPFAM" id="SSF158472">
    <property type="entry name" value="HAMP domain-like"/>
    <property type="match status" value="1"/>
</dbReference>
<keyword evidence="15" id="KW-1185">Reference proteome</keyword>
<feature type="transmembrane region" description="Helical" evidence="11">
    <location>
        <begin position="213"/>
        <end position="235"/>
    </location>
</feature>
<dbReference type="AlphaFoldDB" id="A0A139XG01"/>
<dbReference type="PROSITE" id="PS51007">
    <property type="entry name" value="CYTC"/>
    <property type="match status" value="1"/>
</dbReference>
<dbReference type="InterPro" id="IPR021796">
    <property type="entry name" value="Tll0287-like_dom"/>
</dbReference>
<evidence type="ECO:0000256" key="2">
    <source>
        <dbReference type="ARBA" id="ARBA00004141"/>
    </source>
</evidence>
<dbReference type="GO" id="GO:0004673">
    <property type="term" value="F:protein histidine kinase activity"/>
    <property type="evidence" value="ECO:0007669"/>
    <property type="project" value="UniProtKB-EC"/>
</dbReference>
<evidence type="ECO:0000259" key="13">
    <source>
        <dbReference type="PROSITE" id="PS51007"/>
    </source>
</evidence>
<evidence type="ECO:0000259" key="12">
    <source>
        <dbReference type="PROSITE" id="PS50885"/>
    </source>
</evidence>
<dbReference type="Gene3D" id="6.10.340.10">
    <property type="match status" value="1"/>
</dbReference>
<gene>
    <name evidence="14" type="ORF">WA1_00115</name>
</gene>
<dbReference type="PANTHER" id="PTHR45528:SF9">
    <property type="entry name" value="SENSOR HISTIDINE KINASE YBDK"/>
    <property type="match status" value="1"/>
</dbReference>
<evidence type="ECO:0000256" key="9">
    <source>
        <dbReference type="ARBA" id="ARBA00023136"/>
    </source>
</evidence>